<comment type="caution">
    <text evidence="1">The sequence shown here is derived from an EMBL/GenBank/DDBJ whole genome shotgun (WGS) entry which is preliminary data.</text>
</comment>
<dbReference type="Proteomes" id="UP000742098">
    <property type="component" value="Unassembled WGS sequence"/>
</dbReference>
<sequence>MRASYRYIADHPEIDDLLMIIRNVNNRDTTRLIYYDDGLEVDFDWELGCESLYTCLNVANFIKNELAEDERKVVRDSASHSMQITIVSDKAGDAIELEFLIWCTDLVFARMSPDRLYM</sequence>
<evidence type="ECO:0000313" key="2">
    <source>
        <dbReference type="Proteomes" id="UP000742098"/>
    </source>
</evidence>
<protein>
    <submittedName>
        <fullName evidence="1">Uncharacterized protein</fullName>
    </submittedName>
</protein>
<dbReference type="EMBL" id="DYVS01000126">
    <property type="protein sequence ID" value="HJF70621.1"/>
    <property type="molecule type" value="Genomic_DNA"/>
</dbReference>
<reference evidence="1" key="2">
    <citation type="submission" date="2021-09" db="EMBL/GenBank/DDBJ databases">
        <authorList>
            <person name="Gilroy R."/>
        </authorList>
    </citation>
    <scope>NUCLEOTIDE SEQUENCE</scope>
    <source>
        <strain evidence="1">6966</strain>
    </source>
</reference>
<name>A0A921H4Y8_9BACT</name>
<gene>
    <name evidence="1" type="ORF">K8V05_07685</name>
</gene>
<dbReference type="AlphaFoldDB" id="A0A921H4Y8"/>
<reference evidence="1" key="1">
    <citation type="journal article" date="2021" name="PeerJ">
        <title>Extensive microbial diversity within the chicken gut microbiome revealed by metagenomics and culture.</title>
        <authorList>
            <person name="Gilroy R."/>
            <person name="Ravi A."/>
            <person name="Getino M."/>
            <person name="Pursley I."/>
            <person name="Horton D.L."/>
            <person name="Alikhan N.F."/>
            <person name="Baker D."/>
            <person name="Gharbi K."/>
            <person name="Hall N."/>
            <person name="Watson M."/>
            <person name="Adriaenssens E.M."/>
            <person name="Foster-Nyarko E."/>
            <person name="Jarju S."/>
            <person name="Secka A."/>
            <person name="Antonio M."/>
            <person name="Oren A."/>
            <person name="Chaudhuri R.R."/>
            <person name="La Ragione R."/>
            <person name="Hildebrand F."/>
            <person name="Pallen M.J."/>
        </authorList>
    </citation>
    <scope>NUCLEOTIDE SEQUENCE</scope>
    <source>
        <strain evidence="1">6966</strain>
    </source>
</reference>
<evidence type="ECO:0000313" key="1">
    <source>
        <dbReference type="EMBL" id="HJF70621.1"/>
    </source>
</evidence>
<accession>A0A921H4Y8</accession>
<organism evidence="1 2">
    <name type="scientific">Butyricimonas virosa</name>
    <dbReference type="NCBI Taxonomy" id="544645"/>
    <lineage>
        <taxon>Bacteria</taxon>
        <taxon>Pseudomonadati</taxon>
        <taxon>Bacteroidota</taxon>
        <taxon>Bacteroidia</taxon>
        <taxon>Bacteroidales</taxon>
        <taxon>Odoribacteraceae</taxon>
        <taxon>Butyricimonas</taxon>
    </lineage>
</organism>
<proteinExistence type="predicted"/>